<keyword evidence="2" id="KW-0732">Signal</keyword>
<keyword evidence="1" id="KW-1133">Transmembrane helix</keyword>
<dbReference type="Proteomes" id="UP000051530">
    <property type="component" value="Unassembled WGS sequence"/>
</dbReference>
<name>A0A0R0M723_9MICR</name>
<organism evidence="3 4">
    <name type="scientific">Pseudoloma neurophilia</name>
    <dbReference type="NCBI Taxonomy" id="146866"/>
    <lineage>
        <taxon>Eukaryota</taxon>
        <taxon>Fungi</taxon>
        <taxon>Fungi incertae sedis</taxon>
        <taxon>Microsporidia</taxon>
        <taxon>Pseudoloma</taxon>
    </lineage>
</organism>
<feature type="signal peptide" evidence="2">
    <location>
        <begin position="1"/>
        <end position="19"/>
    </location>
</feature>
<keyword evidence="1" id="KW-0472">Membrane</keyword>
<dbReference type="AlphaFoldDB" id="A0A0R0M723"/>
<sequence>MLGTFFYLPWIILLIKTQSFDDIKEGITNNPPVSDSNEKVSVNPSISDPTNQFENGPTILSDPSKPLFKISDKRTYIPSLFNVLFRLLNDDFFDSLKGKKDELAVNMLKLREEASNGQKDQESVNKSIKNLEEVLRKKYNIRIYSVYHFFEYFLKYIVDSNLDQDNKYFGVKLKDETAVFDADRASNNRLLPMFENYNLKINRDHMSFKSKFKWVFTKKPKLIFIYRPDGYSFDKNRKEHLKIQHEDVTDKSITIYNLKGIVFLDKNLKFNSFFIHNDEFYDQRTGVEKSITTAEIYVSELLIYELKEQTSFEYQIHFLNICLFIFFQMNTFFIKFTFLFFCCFMIVL</sequence>
<feature type="transmembrane region" description="Helical" evidence="1">
    <location>
        <begin position="318"/>
        <end position="347"/>
    </location>
</feature>
<protein>
    <submittedName>
        <fullName evidence="3">Uncharacterized protein</fullName>
    </submittedName>
</protein>
<keyword evidence="4" id="KW-1185">Reference proteome</keyword>
<dbReference type="EMBL" id="LGUB01000019">
    <property type="protein sequence ID" value="KRH94897.1"/>
    <property type="molecule type" value="Genomic_DNA"/>
</dbReference>
<evidence type="ECO:0000313" key="3">
    <source>
        <dbReference type="EMBL" id="KRH94897.1"/>
    </source>
</evidence>
<dbReference type="VEuPathDB" id="MicrosporidiaDB:M153_11600016205"/>
<accession>A0A0R0M723</accession>
<proteinExistence type="predicted"/>
<reference evidence="3 4" key="1">
    <citation type="submission" date="2015-07" db="EMBL/GenBank/DDBJ databases">
        <title>The genome of Pseudoloma neurophilia, a relevant intracellular parasite of the zebrafish.</title>
        <authorList>
            <person name="Ndikumana S."/>
            <person name="Pelin A."/>
            <person name="Sanders J."/>
            <person name="Corradi N."/>
        </authorList>
    </citation>
    <scope>NUCLEOTIDE SEQUENCE [LARGE SCALE GENOMIC DNA]</scope>
    <source>
        <strain evidence="3 4">MK1</strain>
    </source>
</reference>
<evidence type="ECO:0000313" key="4">
    <source>
        <dbReference type="Proteomes" id="UP000051530"/>
    </source>
</evidence>
<keyword evidence="1" id="KW-0812">Transmembrane</keyword>
<comment type="caution">
    <text evidence="3">The sequence shown here is derived from an EMBL/GenBank/DDBJ whole genome shotgun (WGS) entry which is preliminary data.</text>
</comment>
<evidence type="ECO:0000256" key="1">
    <source>
        <dbReference type="SAM" id="Phobius"/>
    </source>
</evidence>
<evidence type="ECO:0000256" key="2">
    <source>
        <dbReference type="SAM" id="SignalP"/>
    </source>
</evidence>
<feature type="chain" id="PRO_5006399169" evidence="2">
    <location>
        <begin position="20"/>
        <end position="348"/>
    </location>
</feature>
<gene>
    <name evidence="3" type="ORF">M153_11600016205</name>
</gene>